<comment type="caution">
    <text evidence="2">The sequence shown here is derived from an EMBL/GenBank/DDBJ whole genome shotgun (WGS) entry which is preliminary data.</text>
</comment>
<dbReference type="AlphaFoldDB" id="A0AAP0RAB7"/>
<reference evidence="2 3" key="1">
    <citation type="journal article" date="2024" name="Plant J.">
        <title>Genome sequences and population genomics reveal climatic adaptation and genomic divergence between two closely related sweetgum species.</title>
        <authorList>
            <person name="Xu W.Q."/>
            <person name="Ren C.Q."/>
            <person name="Zhang X.Y."/>
            <person name="Comes H.P."/>
            <person name="Liu X.H."/>
            <person name="Li Y.G."/>
            <person name="Kettle C.J."/>
            <person name="Jalonen R."/>
            <person name="Gaisberger H."/>
            <person name="Ma Y.Z."/>
            <person name="Qiu Y.X."/>
        </authorList>
    </citation>
    <scope>NUCLEOTIDE SEQUENCE [LARGE SCALE GENOMIC DNA]</scope>
    <source>
        <strain evidence="2">Hangzhou</strain>
    </source>
</reference>
<dbReference type="InterPro" id="IPR005174">
    <property type="entry name" value="KIB1-4_b-propeller"/>
</dbReference>
<organism evidence="2 3">
    <name type="scientific">Liquidambar formosana</name>
    <name type="common">Formosan gum</name>
    <dbReference type="NCBI Taxonomy" id="63359"/>
    <lineage>
        <taxon>Eukaryota</taxon>
        <taxon>Viridiplantae</taxon>
        <taxon>Streptophyta</taxon>
        <taxon>Embryophyta</taxon>
        <taxon>Tracheophyta</taxon>
        <taxon>Spermatophyta</taxon>
        <taxon>Magnoliopsida</taxon>
        <taxon>eudicotyledons</taxon>
        <taxon>Gunneridae</taxon>
        <taxon>Pentapetalae</taxon>
        <taxon>Saxifragales</taxon>
        <taxon>Altingiaceae</taxon>
        <taxon>Liquidambar</taxon>
    </lineage>
</organism>
<proteinExistence type="predicted"/>
<protein>
    <recommendedName>
        <fullName evidence="1">KIB1-4 beta-propeller domain-containing protein</fullName>
    </recommendedName>
</protein>
<evidence type="ECO:0000313" key="3">
    <source>
        <dbReference type="Proteomes" id="UP001415857"/>
    </source>
</evidence>
<dbReference type="Pfam" id="PF03478">
    <property type="entry name" value="Beta-prop_KIB1-4"/>
    <property type="match status" value="1"/>
</dbReference>
<evidence type="ECO:0000259" key="1">
    <source>
        <dbReference type="Pfam" id="PF03478"/>
    </source>
</evidence>
<dbReference type="PANTHER" id="PTHR33127:SF87">
    <property type="entry name" value="DUF295 DOMAIN-CONTAINING PROTEIN"/>
    <property type="match status" value="1"/>
</dbReference>
<dbReference type="EMBL" id="JBBPBK010000012">
    <property type="protein sequence ID" value="KAK9273799.1"/>
    <property type="molecule type" value="Genomic_DNA"/>
</dbReference>
<gene>
    <name evidence="2" type="ORF">L1049_018609</name>
</gene>
<sequence>MSFRAVCRRWRSLAPLCCWSPDSTGSSTTSIQYPWLMLIQREKGICDFYDPRDNVTYHMYNAELSDCVIRFSMDGWLLVSQGPRSMFLYEPFTKERIGLPNLREDYCFNGICFSAPPPSSNSIIFGICHTSPEWVSICYLGPGREKWHTCDLINDRLFLPSWNNPVFLDGYFYCLGQDGSVGVSEVRETVGCTWDILYKPQPLCSPSAISRNFLVSFEKELLSVFVGNSGKWVNVFKLNPLLYEWVEVKSLGNQMLFVSQTASLAVRTQEERMKNKTYFSIFNNVDGNNMFYSMETCQYQTFASDYPIRNFYDTKEQLHSTWIQPRLIPTFQ</sequence>
<keyword evidence="3" id="KW-1185">Reference proteome</keyword>
<feature type="domain" description="KIB1-4 beta-propeller" evidence="1">
    <location>
        <begin position="48"/>
        <end position="289"/>
    </location>
</feature>
<evidence type="ECO:0000313" key="2">
    <source>
        <dbReference type="EMBL" id="KAK9273799.1"/>
    </source>
</evidence>
<name>A0AAP0RAB7_LIQFO</name>
<dbReference type="Proteomes" id="UP001415857">
    <property type="component" value="Unassembled WGS sequence"/>
</dbReference>
<dbReference type="PANTHER" id="PTHR33127">
    <property type="entry name" value="TRANSMEMBRANE PROTEIN"/>
    <property type="match status" value="1"/>
</dbReference>
<accession>A0AAP0RAB7</accession>